<dbReference type="Gene3D" id="3.30.1490.20">
    <property type="entry name" value="ATP-grasp fold, A domain"/>
    <property type="match status" value="1"/>
</dbReference>
<dbReference type="Pfam" id="PF13549">
    <property type="entry name" value="ATP-grasp_5"/>
    <property type="match status" value="1"/>
</dbReference>
<dbReference type="EMBL" id="UARS01000003">
    <property type="protein sequence ID" value="SPW39050.1"/>
    <property type="molecule type" value="Genomic_DNA"/>
</dbReference>
<reference evidence="2 3" key="1">
    <citation type="submission" date="2018-06" db="EMBL/GenBank/DDBJ databases">
        <authorList>
            <consortium name="Pathogen Informatics"/>
            <person name="Doyle S."/>
        </authorList>
    </citation>
    <scope>NUCLEOTIDE SEQUENCE [LARGE SCALE GENOMIC DNA]</scope>
    <source>
        <strain evidence="2 3">NCTC11126</strain>
    </source>
</reference>
<proteinExistence type="inferred from homology"/>
<evidence type="ECO:0000313" key="3">
    <source>
        <dbReference type="Proteomes" id="UP000250561"/>
    </source>
</evidence>
<accession>A0A2X1IW20</accession>
<dbReference type="AlphaFoldDB" id="A0A2X1IW20"/>
<comment type="similarity">
    <text evidence="1">In the N-terminal section; belongs to the acetate CoA ligase alpha subunit family.</text>
</comment>
<dbReference type="FunFam" id="3.30.1490.20:FF:000020">
    <property type="entry name" value="Protein lysine acetyltransferase"/>
    <property type="match status" value="1"/>
</dbReference>
<evidence type="ECO:0000256" key="1">
    <source>
        <dbReference type="ARBA" id="ARBA00060888"/>
    </source>
</evidence>
<protein>
    <submittedName>
        <fullName evidence="2">Putative acyl-CoA synthetase</fullName>
    </submittedName>
</protein>
<dbReference type="PANTHER" id="PTHR42793">
    <property type="entry name" value="COA BINDING DOMAIN CONTAINING PROTEIN"/>
    <property type="match status" value="1"/>
</dbReference>
<dbReference type="InterPro" id="IPR013815">
    <property type="entry name" value="ATP_grasp_subdomain_1"/>
</dbReference>
<evidence type="ECO:0000313" key="2">
    <source>
        <dbReference type="EMBL" id="SPW39050.1"/>
    </source>
</evidence>
<sequence length="83" mass="8931">MNTLPTWIASDSTEAVHIAEQIGYPVALKLRSPDIPHKSEVQGVMLYLRTANEVQQAANAIFRSRKNGLATGAGPRPVGAKYG</sequence>
<dbReference type="GO" id="GO:0003824">
    <property type="term" value="F:catalytic activity"/>
    <property type="evidence" value="ECO:0007669"/>
    <property type="project" value="UniProtKB-ARBA"/>
</dbReference>
<name>A0A2X1IW20_ECOLX</name>
<organism evidence="2 3">
    <name type="scientific">Escherichia coli</name>
    <dbReference type="NCBI Taxonomy" id="562"/>
    <lineage>
        <taxon>Bacteria</taxon>
        <taxon>Pseudomonadati</taxon>
        <taxon>Pseudomonadota</taxon>
        <taxon>Gammaproteobacteria</taxon>
        <taxon>Enterobacterales</taxon>
        <taxon>Enterobacteriaceae</taxon>
        <taxon>Escherichia</taxon>
    </lineage>
</organism>
<dbReference type="PANTHER" id="PTHR42793:SF1">
    <property type="entry name" value="PEPTIDYL-LYSINE N-ACETYLTRANSFERASE PATZ"/>
    <property type="match status" value="1"/>
</dbReference>
<dbReference type="SUPFAM" id="SSF56059">
    <property type="entry name" value="Glutathione synthetase ATP-binding domain-like"/>
    <property type="match status" value="1"/>
</dbReference>
<dbReference type="Proteomes" id="UP000250561">
    <property type="component" value="Unassembled WGS sequence"/>
</dbReference>
<dbReference type="GO" id="GO:0005524">
    <property type="term" value="F:ATP binding"/>
    <property type="evidence" value="ECO:0007669"/>
    <property type="project" value="InterPro"/>
</dbReference>
<gene>
    <name evidence="2" type="ORF">NCTC11126_00467</name>
</gene>